<evidence type="ECO:0000313" key="2">
    <source>
        <dbReference type="EMBL" id="QJD83736.1"/>
    </source>
</evidence>
<dbReference type="GO" id="GO:0032259">
    <property type="term" value="P:methylation"/>
    <property type="evidence" value="ECO:0007669"/>
    <property type="project" value="UniProtKB-KW"/>
</dbReference>
<evidence type="ECO:0000313" key="3">
    <source>
        <dbReference type="Proteomes" id="UP000502248"/>
    </source>
</evidence>
<dbReference type="GO" id="GO:0008757">
    <property type="term" value="F:S-adenosylmethionine-dependent methyltransferase activity"/>
    <property type="evidence" value="ECO:0007669"/>
    <property type="project" value="InterPro"/>
</dbReference>
<dbReference type="KEGG" id="cheb:HH215_11485"/>
<reference evidence="2 3" key="1">
    <citation type="submission" date="2020-04" db="EMBL/GenBank/DDBJ databases">
        <title>Genome sequencing of novel species.</title>
        <authorList>
            <person name="Heo J."/>
            <person name="Kim S.-J."/>
            <person name="Kim J.-S."/>
            <person name="Hong S.-B."/>
            <person name="Kwon S.-W."/>
        </authorList>
    </citation>
    <scope>NUCLEOTIDE SEQUENCE [LARGE SCALE GENOMIC DNA]</scope>
    <source>
        <strain evidence="2 3">MFER-1</strain>
    </source>
</reference>
<dbReference type="EMBL" id="CP051680">
    <property type="protein sequence ID" value="QJD83736.1"/>
    <property type="molecule type" value="Genomic_DNA"/>
</dbReference>
<accession>A0A7Z2ZL11</accession>
<dbReference type="InterPro" id="IPR013216">
    <property type="entry name" value="Methyltransf_11"/>
</dbReference>
<gene>
    <name evidence="2" type="ORF">HH215_11485</name>
</gene>
<sequence>MENKPVPQAYPQVGVASTCRSFEEYRAMFQLTETIWNKGPVLDVAGGASSFVAELNAMGIAAFAADPFYEGETEAIIAAGFKEIEVSSAKLENMADNYDWSYYGSPKQHRTLREDSWARFAADFRKTDAGSRYYAASLPNLPFEKDTFELVVCSHFLFLYADTFGEAFHADALAELIRVLRPGGELRIYPIITLKWEECSFLSEILRELKHVEHFEYLPTGLPFMPVPSPLLRLVKTHHTQN</sequence>
<dbReference type="Proteomes" id="UP000502248">
    <property type="component" value="Chromosome"/>
</dbReference>
<dbReference type="Gene3D" id="3.40.50.150">
    <property type="entry name" value="Vaccinia Virus protein VP39"/>
    <property type="match status" value="1"/>
</dbReference>
<evidence type="ECO:0000259" key="1">
    <source>
        <dbReference type="Pfam" id="PF08241"/>
    </source>
</evidence>
<keyword evidence="2" id="KW-0489">Methyltransferase</keyword>
<dbReference type="SUPFAM" id="SSF53335">
    <property type="entry name" value="S-adenosyl-L-methionine-dependent methyltransferases"/>
    <property type="match status" value="2"/>
</dbReference>
<dbReference type="AlphaFoldDB" id="A0A7Z2ZL11"/>
<keyword evidence="3" id="KW-1185">Reference proteome</keyword>
<keyword evidence="2" id="KW-0808">Transferase</keyword>
<organism evidence="2 3">
    <name type="scientific">Cohnella herbarum</name>
    <dbReference type="NCBI Taxonomy" id="2728023"/>
    <lineage>
        <taxon>Bacteria</taxon>
        <taxon>Bacillati</taxon>
        <taxon>Bacillota</taxon>
        <taxon>Bacilli</taxon>
        <taxon>Bacillales</taxon>
        <taxon>Paenibacillaceae</taxon>
        <taxon>Cohnella</taxon>
    </lineage>
</organism>
<feature type="domain" description="Methyltransferase type 11" evidence="1">
    <location>
        <begin position="128"/>
        <end position="186"/>
    </location>
</feature>
<dbReference type="Pfam" id="PF08241">
    <property type="entry name" value="Methyltransf_11"/>
    <property type="match status" value="1"/>
</dbReference>
<name>A0A7Z2ZL11_9BACL</name>
<proteinExistence type="predicted"/>
<protein>
    <submittedName>
        <fullName evidence="2">Class I SAM-dependent methyltransferase</fullName>
    </submittedName>
</protein>
<dbReference type="InterPro" id="IPR029063">
    <property type="entry name" value="SAM-dependent_MTases_sf"/>
</dbReference>
<dbReference type="RefSeq" id="WP_169280025.1">
    <property type="nucleotide sequence ID" value="NZ_CP051680.1"/>
</dbReference>